<evidence type="ECO:0000259" key="1">
    <source>
        <dbReference type="PROSITE" id="PS50943"/>
    </source>
</evidence>
<dbReference type="InterPro" id="IPR010982">
    <property type="entry name" value="Lambda_DNA-bd_dom_sf"/>
</dbReference>
<proteinExistence type="predicted"/>
<dbReference type="Pfam" id="PF01381">
    <property type="entry name" value="HTH_3"/>
    <property type="match status" value="1"/>
</dbReference>
<name>A0AB39HMC4_9BACI</name>
<feature type="domain" description="HTH cro/C1-type" evidence="1">
    <location>
        <begin position="7"/>
        <end position="59"/>
    </location>
</feature>
<sequence length="140" mass="16116">MGLVEKIKLLCNEKNVTFAEVERKVGISNGQIRRWDNSSPKIENVQKVADYFDVSTDYLLGRTNKKRYNDALTEKDEKDIAKRMAKIRQDLMEGNNDDGLAFSGEPMSEEAIESLLEALEFIERQTTKINKKYIPKGKRN</sequence>
<dbReference type="InterPro" id="IPR001387">
    <property type="entry name" value="Cro/C1-type_HTH"/>
</dbReference>
<dbReference type="CDD" id="cd00093">
    <property type="entry name" value="HTH_XRE"/>
    <property type="match status" value="1"/>
</dbReference>
<protein>
    <submittedName>
        <fullName evidence="2">Helix-turn-helix domain-containing protein</fullName>
    </submittedName>
</protein>
<dbReference type="SUPFAM" id="SSF47413">
    <property type="entry name" value="lambda repressor-like DNA-binding domains"/>
    <property type="match status" value="1"/>
</dbReference>
<dbReference type="PROSITE" id="PS50943">
    <property type="entry name" value="HTH_CROC1"/>
    <property type="match status" value="1"/>
</dbReference>
<dbReference type="GO" id="GO:0003677">
    <property type="term" value="F:DNA binding"/>
    <property type="evidence" value="ECO:0007669"/>
    <property type="project" value="InterPro"/>
</dbReference>
<gene>
    <name evidence="2" type="ORF">AB4Y30_11625</name>
</gene>
<dbReference type="AlphaFoldDB" id="A0AB39HMC4"/>
<dbReference type="SMART" id="SM00530">
    <property type="entry name" value="HTH_XRE"/>
    <property type="match status" value="1"/>
</dbReference>
<dbReference type="Gene3D" id="1.10.260.40">
    <property type="entry name" value="lambda repressor-like DNA-binding domains"/>
    <property type="match status" value="1"/>
</dbReference>
<accession>A0AB39HMC4</accession>
<dbReference type="RefSeq" id="WP_368652401.1">
    <property type="nucleotide sequence ID" value="NZ_CP162599.1"/>
</dbReference>
<dbReference type="EMBL" id="CP162599">
    <property type="protein sequence ID" value="XDK31675.1"/>
    <property type="molecule type" value="Genomic_DNA"/>
</dbReference>
<organism evidence="2">
    <name type="scientific">Ornithinibacillus sp. 4-3</name>
    <dbReference type="NCBI Taxonomy" id="3231488"/>
    <lineage>
        <taxon>Bacteria</taxon>
        <taxon>Bacillati</taxon>
        <taxon>Bacillota</taxon>
        <taxon>Bacilli</taxon>
        <taxon>Bacillales</taxon>
        <taxon>Bacillaceae</taxon>
        <taxon>Ornithinibacillus</taxon>
    </lineage>
</organism>
<reference evidence="2" key="1">
    <citation type="submission" date="2024-07" db="EMBL/GenBank/DDBJ databases">
        <title>Halotolerant mesophilic bacterium Ornithinibacillus sp. 4-3, sp. nov., isolated from soil.</title>
        <authorList>
            <person name="Sidarenka A.V."/>
            <person name="Guliayeva D.E."/>
            <person name="Leanovich S.I."/>
            <person name="Hileuskaya K.S."/>
            <person name="Akhremchuk A.E."/>
            <person name="Sikolenko M.A."/>
            <person name="Valentovich L.N."/>
        </authorList>
    </citation>
    <scope>NUCLEOTIDE SEQUENCE</scope>
    <source>
        <strain evidence="2">4-3</strain>
    </source>
</reference>
<evidence type="ECO:0000313" key="2">
    <source>
        <dbReference type="EMBL" id="XDK31675.1"/>
    </source>
</evidence>